<dbReference type="Gene3D" id="1.20.1250.20">
    <property type="entry name" value="MFS general substrate transporter like domains"/>
    <property type="match status" value="1"/>
</dbReference>
<evidence type="ECO:0000256" key="6">
    <source>
        <dbReference type="ARBA" id="ARBA00022989"/>
    </source>
</evidence>
<feature type="transmembrane region" description="Helical" evidence="8">
    <location>
        <begin position="350"/>
        <end position="370"/>
    </location>
</feature>
<keyword evidence="6 8" id="KW-1133">Transmembrane helix</keyword>
<feature type="transmembrane region" description="Helical" evidence="8">
    <location>
        <begin position="93"/>
        <end position="116"/>
    </location>
</feature>
<sequence length="407" mass="41949">MVALTPAPAPATEAERHRLGSPGLRRVNLALFAAGLTTFISLYCAQALLPELSGDLSVSPSQASLLVSLATGALALAIIPVSSLSERYGRTRVMLVSSFASVAVGLLLPLCPTFTALAVVRAAQGVALAGVPAVAMAYLAEEVHPSSLGGAMGRYVAGTAIGGVLGRVIPALVTDVAGWRWAFAATGLVTLGFTVLFWALLPPSRFFAPGRADHRALRTHLREPGLRRLYLTALVLMGGFVTVFNFLPFRLLEAPFSLPQGVVGLIAVTNLAGSFSSARAGMLADRFGRRPVLLGAVLLAATGLALMFPASLPLVAAGLLMFTCGFMAAHAVASGWVGALASSGRAQASALYLFSYYMGSSVGGSMGGVAYDRTHWAGTGLYVLALLAVAVVAALDLNGRLVGKLRG</sequence>
<dbReference type="PROSITE" id="PS00216">
    <property type="entry name" value="SUGAR_TRANSPORT_1"/>
    <property type="match status" value="1"/>
</dbReference>
<feature type="transmembrane region" description="Helical" evidence="8">
    <location>
        <begin position="316"/>
        <end position="338"/>
    </location>
</feature>
<dbReference type="SUPFAM" id="SSF103473">
    <property type="entry name" value="MFS general substrate transporter"/>
    <property type="match status" value="1"/>
</dbReference>
<feature type="domain" description="Major facilitator superfamily (MFS) profile" evidence="9">
    <location>
        <begin position="23"/>
        <end position="406"/>
    </location>
</feature>
<keyword evidence="11" id="KW-1185">Reference proteome</keyword>
<feature type="transmembrane region" description="Helical" evidence="8">
    <location>
        <begin position="261"/>
        <end position="280"/>
    </location>
</feature>
<feature type="transmembrane region" description="Helical" evidence="8">
    <location>
        <begin position="61"/>
        <end position="81"/>
    </location>
</feature>
<protein>
    <submittedName>
        <fullName evidence="10">MFS transporter</fullName>
    </submittedName>
</protein>
<dbReference type="PANTHER" id="PTHR43271:SF1">
    <property type="entry name" value="INNER MEMBRANE TRANSPORT PROTEIN YNFM"/>
    <property type="match status" value="1"/>
</dbReference>
<evidence type="ECO:0000313" key="10">
    <source>
        <dbReference type="EMBL" id="MBO2448292.1"/>
    </source>
</evidence>
<keyword evidence="5 8" id="KW-0812">Transmembrane</keyword>
<evidence type="ECO:0000256" key="3">
    <source>
        <dbReference type="ARBA" id="ARBA00022448"/>
    </source>
</evidence>
<accession>A0A939PA13</accession>
<dbReference type="AlphaFoldDB" id="A0A939PA13"/>
<dbReference type="PANTHER" id="PTHR43271">
    <property type="entry name" value="BLL2771 PROTEIN"/>
    <property type="match status" value="1"/>
</dbReference>
<gene>
    <name evidence="10" type="ORF">J4573_14400</name>
</gene>
<feature type="transmembrane region" description="Helical" evidence="8">
    <location>
        <begin position="179"/>
        <end position="201"/>
    </location>
</feature>
<evidence type="ECO:0000256" key="7">
    <source>
        <dbReference type="ARBA" id="ARBA00023136"/>
    </source>
</evidence>
<dbReference type="GO" id="GO:0005886">
    <property type="term" value="C:plasma membrane"/>
    <property type="evidence" value="ECO:0007669"/>
    <property type="project" value="UniProtKB-SubCell"/>
</dbReference>
<feature type="transmembrane region" description="Helical" evidence="8">
    <location>
        <begin position="229"/>
        <end position="249"/>
    </location>
</feature>
<keyword evidence="4" id="KW-1003">Cell membrane</keyword>
<proteinExistence type="inferred from homology"/>
<dbReference type="InterPro" id="IPR036259">
    <property type="entry name" value="MFS_trans_sf"/>
</dbReference>
<feature type="transmembrane region" description="Helical" evidence="8">
    <location>
        <begin position="292"/>
        <end position="310"/>
    </location>
</feature>
<keyword evidence="7 8" id="KW-0472">Membrane</keyword>
<evidence type="ECO:0000256" key="1">
    <source>
        <dbReference type="ARBA" id="ARBA00004651"/>
    </source>
</evidence>
<dbReference type="Proteomes" id="UP000669179">
    <property type="component" value="Unassembled WGS sequence"/>
</dbReference>
<dbReference type="InterPro" id="IPR005829">
    <property type="entry name" value="Sugar_transporter_CS"/>
</dbReference>
<evidence type="ECO:0000256" key="4">
    <source>
        <dbReference type="ARBA" id="ARBA00022475"/>
    </source>
</evidence>
<evidence type="ECO:0000256" key="2">
    <source>
        <dbReference type="ARBA" id="ARBA00008335"/>
    </source>
</evidence>
<evidence type="ECO:0000313" key="11">
    <source>
        <dbReference type="Proteomes" id="UP000669179"/>
    </source>
</evidence>
<dbReference type="InterPro" id="IPR020846">
    <property type="entry name" value="MFS_dom"/>
</dbReference>
<dbReference type="GO" id="GO:0022857">
    <property type="term" value="F:transmembrane transporter activity"/>
    <property type="evidence" value="ECO:0007669"/>
    <property type="project" value="InterPro"/>
</dbReference>
<evidence type="ECO:0000256" key="8">
    <source>
        <dbReference type="SAM" id="Phobius"/>
    </source>
</evidence>
<evidence type="ECO:0000259" key="9">
    <source>
        <dbReference type="PROSITE" id="PS50850"/>
    </source>
</evidence>
<dbReference type="CDD" id="cd17324">
    <property type="entry name" value="MFS_NepI_like"/>
    <property type="match status" value="1"/>
</dbReference>
<dbReference type="Pfam" id="PF07690">
    <property type="entry name" value="MFS_1"/>
    <property type="match status" value="1"/>
</dbReference>
<dbReference type="InterPro" id="IPR011701">
    <property type="entry name" value="MFS"/>
</dbReference>
<feature type="transmembrane region" description="Helical" evidence="8">
    <location>
        <begin position="376"/>
        <end position="397"/>
    </location>
</feature>
<name>A0A939PA13_9ACTN</name>
<keyword evidence="3" id="KW-0813">Transport</keyword>
<comment type="caution">
    <text evidence="10">The sequence shown here is derived from an EMBL/GenBank/DDBJ whole genome shotgun (WGS) entry which is preliminary data.</text>
</comment>
<organism evidence="10 11">
    <name type="scientific">Actinomadura barringtoniae</name>
    <dbReference type="NCBI Taxonomy" id="1427535"/>
    <lineage>
        <taxon>Bacteria</taxon>
        <taxon>Bacillati</taxon>
        <taxon>Actinomycetota</taxon>
        <taxon>Actinomycetes</taxon>
        <taxon>Streptosporangiales</taxon>
        <taxon>Thermomonosporaceae</taxon>
        <taxon>Actinomadura</taxon>
    </lineage>
</organism>
<reference evidence="10" key="1">
    <citation type="submission" date="2021-03" db="EMBL/GenBank/DDBJ databases">
        <authorList>
            <person name="Kanchanasin P."/>
            <person name="Saeng-In P."/>
            <person name="Phongsopitanun W."/>
            <person name="Yuki M."/>
            <person name="Kudo T."/>
            <person name="Ohkuma M."/>
            <person name="Tanasupawat S."/>
        </authorList>
    </citation>
    <scope>NUCLEOTIDE SEQUENCE</scope>
    <source>
        <strain evidence="10">GKU 128</strain>
    </source>
</reference>
<dbReference type="PROSITE" id="PS50850">
    <property type="entry name" value="MFS"/>
    <property type="match status" value="1"/>
</dbReference>
<dbReference type="EMBL" id="JAGEOJ010000005">
    <property type="protein sequence ID" value="MBO2448292.1"/>
    <property type="molecule type" value="Genomic_DNA"/>
</dbReference>
<comment type="subcellular location">
    <subcellularLocation>
        <location evidence="1">Cell membrane</location>
        <topology evidence="1">Multi-pass membrane protein</topology>
    </subcellularLocation>
</comment>
<comment type="similarity">
    <text evidence="2">Belongs to the major facilitator superfamily.</text>
</comment>
<feature type="transmembrane region" description="Helical" evidence="8">
    <location>
        <begin position="27"/>
        <end position="49"/>
    </location>
</feature>
<dbReference type="RefSeq" id="WP_208255933.1">
    <property type="nucleotide sequence ID" value="NZ_JAGEOJ010000005.1"/>
</dbReference>
<evidence type="ECO:0000256" key="5">
    <source>
        <dbReference type="ARBA" id="ARBA00022692"/>
    </source>
</evidence>